<gene>
    <name evidence="2" type="ORF">DV20_10825</name>
</gene>
<dbReference type="EMBL" id="JMQI01000021">
    <property type="protein sequence ID" value="KDN22394.1"/>
    <property type="molecule type" value="Genomic_DNA"/>
</dbReference>
<evidence type="ECO:0000313" key="2">
    <source>
        <dbReference type="EMBL" id="KDN22394.1"/>
    </source>
</evidence>
<feature type="compositionally biased region" description="Polar residues" evidence="1">
    <location>
        <begin position="16"/>
        <end position="28"/>
    </location>
</feature>
<comment type="caution">
    <text evidence="2">The sequence shown here is derived from an EMBL/GenBank/DDBJ whole genome shotgun (WGS) entry which is preliminary data.</text>
</comment>
<dbReference type="STRING" id="287986.DV20_10825"/>
<evidence type="ECO:0000313" key="3">
    <source>
        <dbReference type="Proteomes" id="UP000027345"/>
    </source>
</evidence>
<organism evidence="2 3">
    <name type="scientific">Amycolatopsis rifamycinica</name>
    <dbReference type="NCBI Taxonomy" id="287986"/>
    <lineage>
        <taxon>Bacteria</taxon>
        <taxon>Bacillati</taxon>
        <taxon>Actinomycetota</taxon>
        <taxon>Actinomycetes</taxon>
        <taxon>Pseudonocardiales</taxon>
        <taxon>Pseudonocardiaceae</taxon>
        <taxon>Amycolatopsis</taxon>
    </lineage>
</organism>
<protein>
    <submittedName>
        <fullName evidence="2">Uncharacterized protein</fullName>
    </submittedName>
</protein>
<feature type="region of interest" description="Disordered" evidence="1">
    <location>
        <begin position="1"/>
        <end position="59"/>
    </location>
</feature>
<evidence type="ECO:0000256" key="1">
    <source>
        <dbReference type="SAM" id="MobiDB-lite"/>
    </source>
</evidence>
<dbReference type="RefSeq" id="WP_051735879.1">
    <property type="nucleotide sequence ID" value="NZ_JMQI01000021.1"/>
</dbReference>
<sequence length="59" mass="5448">MTATLAPGAVTGDFTGGTTASLSNTDGTGASWAAPGKSGGGATLTATEPVHPDDGSVVG</sequence>
<keyword evidence="3" id="KW-1185">Reference proteome</keyword>
<reference evidence="2 3" key="1">
    <citation type="submission" date="2014-05" db="EMBL/GenBank/DDBJ databases">
        <title>Draft genome sequence of Amycolatopsis rifamycinica DSM 46095.</title>
        <authorList>
            <person name="Lal R."/>
            <person name="Saxena A."/>
            <person name="Kumari R."/>
            <person name="Mukherjee U."/>
            <person name="Singh P."/>
            <person name="Sangwan N."/>
            <person name="Mahato N.K."/>
        </authorList>
    </citation>
    <scope>NUCLEOTIDE SEQUENCE [LARGE SCALE GENOMIC DNA]</scope>
    <source>
        <strain evidence="2 3">DSM 46095</strain>
    </source>
</reference>
<dbReference type="Proteomes" id="UP000027345">
    <property type="component" value="Unassembled WGS sequence"/>
</dbReference>
<name>A0A066UE12_9PSEU</name>
<feature type="compositionally biased region" description="Basic and acidic residues" evidence="1">
    <location>
        <begin position="50"/>
        <end position="59"/>
    </location>
</feature>
<accession>A0A066UE12</accession>
<proteinExistence type="predicted"/>
<dbReference type="AlphaFoldDB" id="A0A066UE12"/>